<evidence type="ECO:0000313" key="7">
    <source>
        <dbReference type="EMBL" id="KAI6649227.1"/>
    </source>
</evidence>
<dbReference type="GO" id="GO:0006355">
    <property type="term" value="P:regulation of DNA-templated transcription"/>
    <property type="evidence" value="ECO:0007669"/>
    <property type="project" value="InterPro"/>
</dbReference>
<sequence>MSNFRSNDSSLPKQDRILIEKIGVSFQDLVTEDYRDIWEKFVTKQLTDKDIKRLKHIRKREKNKMFEKEKVRKYNNEMKNLTLQRERLRNEKLELILECDILRKRYDNF</sequence>
<reference evidence="6" key="1">
    <citation type="submission" date="2022-02" db="EMBL/GenBank/DDBJ databases">
        <authorList>
            <person name="Santini S."/>
            <person name="Jourda C."/>
            <person name="Belahbib H."/>
            <person name="Rocher C."/>
            <person name="Selva M."/>
            <person name="Borchiellini C."/>
            <person name="Renard E."/>
        </authorList>
    </citation>
    <scope>NUCLEOTIDE SEQUENCE</scope>
    <source>
        <strain evidence="6">SPO-2</strain>
    </source>
</reference>
<protein>
    <recommendedName>
        <fullName evidence="5">Basic leucine zipper domain-containing protein</fullName>
    </recommendedName>
</protein>
<evidence type="ECO:0000256" key="2">
    <source>
        <dbReference type="ARBA" id="ARBA00023125"/>
    </source>
</evidence>
<proteinExistence type="predicted"/>
<evidence type="ECO:0000256" key="4">
    <source>
        <dbReference type="SAM" id="Coils"/>
    </source>
</evidence>
<keyword evidence="2" id="KW-0238">DNA-binding</keyword>
<reference evidence="6 8" key="2">
    <citation type="journal article" date="2023" name="BMC Biol.">
        <title>The compact genome of the sponge Oopsacas minuta (Hexactinellida) is lacking key metazoan core genes.</title>
        <authorList>
            <person name="Santini S."/>
            <person name="Schenkelaars Q."/>
            <person name="Jourda C."/>
            <person name="Duchesne M."/>
            <person name="Belahbib H."/>
            <person name="Rocher C."/>
            <person name="Selva M."/>
            <person name="Riesgo A."/>
            <person name="Vervoort M."/>
            <person name="Leys S.P."/>
            <person name="Kodjabachian L."/>
            <person name="Le Bivic A."/>
            <person name="Borchiellini C."/>
            <person name="Claverie J.M."/>
            <person name="Renard E."/>
        </authorList>
    </citation>
    <scope>NUCLEOTIDE SEQUENCE [LARGE SCALE GENOMIC DNA]</scope>
    <source>
        <strain evidence="6">SPO-2</strain>
    </source>
</reference>
<comment type="caution">
    <text evidence="6">The sequence shown here is derived from an EMBL/GenBank/DDBJ whole genome shotgun (WGS) entry which is preliminary data.</text>
</comment>
<feature type="coiled-coil region" evidence="4">
    <location>
        <begin position="57"/>
        <end position="105"/>
    </location>
</feature>
<dbReference type="InterPro" id="IPR004826">
    <property type="entry name" value="bZIP_Maf"/>
</dbReference>
<name>A0AAV7JL89_9METZ</name>
<feature type="domain" description="Basic leucine zipper" evidence="5">
    <location>
        <begin position="28"/>
        <end position="108"/>
    </location>
</feature>
<dbReference type="Pfam" id="PF03131">
    <property type="entry name" value="bZIP_Maf"/>
    <property type="match status" value="1"/>
</dbReference>
<evidence type="ECO:0000313" key="6">
    <source>
        <dbReference type="EMBL" id="KAI6649226.1"/>
    </source>
</evidence>
<dbReference type="Proteomes" id="UP001165289">
    <property type="component" value="Unassembled WGS sequence"/>
</dbReference>
<keyword evidence="4" id="KW-0175">Coiled coil</keyword>
<evidence type="ECO:0000256" key="1">
    <source>
        <dbReference type="ARBA" id="ARBA00023015"/>
    </source>
</evidence>
<dbReference type="AlphaFoldDB" id="A0AAV7JL89"/>
<keyword evidence="1" id="KW-0805">Transcription regulation</keyword>
<keyword evidence="8" id="KW-1185">Reference proteome</keyword>
<dbReference type="GO" id="GO:0003677">
    <property type="term" value="F:DNA binding"/>
    <property type="evidence" value="ECO:0007669"/>
    <property type="project" value="UniProtKB-KW"/>
</dbReference>
<evidence type="ECO:0000313" key="8">
    <source>
        <dbReference type="Proteomes" id="UP001165289"/>
    </source>
</evidence>
<evidence type="ECO:0000256" key="3">
    <source>
        <dbReference type="ARBA" id="ARBA00023163"/>
    </source>
</evidence>
<dbReference type="EMBL" id="JAKMXF010000321">
    <property type="protein sequence ID" value="KAI6649227.1"/>
    <property type="molecule type" value="Genomic_DNA"/>
</dbReference>
<accession>A0AAV7JL89</accession>
<evidence type="ECO:0000259" key="5">
    <source>
        <dbReference type="Pfam" id="PF03131"/>
    </source>
</evidence>
<gene>
    <name evidence="6" type="ORF">LOD99_11593</name>
    <name evidence="7" type="ORF">LOD99_11594</name>
</gene>
<dbReference type="EMBL" id="JAKMXF010000321">
    <property type="protein sequence ID" value="KAI6649226.1"/>
    <property type="molecule type" value="Genomic_DNA"/>
</dbReference>
<keyword evidence="3" id="KW-0804">Transcription</keyword>
<organism evidence="6 8">
    <name type="scientific">Oopsacas minuta</name>
    <dbReference type="NCBI Taxonomy" id="111878"/>
    <lineage>
        <taxon>Eukaryota</taxon>
        <taxon>Metazoa</taxon>
        <taxon>Porifera</taxon>
        <taxon>Hexactinellida</taxon>
        <taxon>Hexasterophora</taxon>
        <taxon>Lyssacinosida</taxon>
        <taxon>Leucopsacidae</taxon>
        <taxon>Oopsacas</taxon>
    </lineage>
</organism>